<dbReference type="NCBIfam" id="NF038214">
    <property type="entry name" value="IS21_help_AAA"/>
    <property type="match status" value="1"/>
</dbReference>
<keyword evidence="3" id="KW-0067">ATP-binding</keyword>
<protein>
    <submittedName>
        <fullName evidence="5">IS21-like element helper ATPase IstB</fullName>
    </submittedName>
</protein>
<evidence type="ECO:0000256" key="2">
    <source>
        <dbReference type="ARBA" id="ARBA00022741"/>
    </source>
</evidence>
<accession>A0ABT6RGC3</accession>
<dbReference type="SMART" id="SM00382">
    <property type="entry name" value="AAA"/>
    <property type="match status" value="1"/>
</dbReference>
<name>A0ABT6RGC3_9BACT</name>
<evidence type="ECO:0000259" key="4">
    <source>
        <dbReference type="SMART" id="SM00382"/>
    </source>
</evidence>
<keyword evidence="2" id="KW-0547">Nucleotide-binding</keyword>
<reference evidence="5 6" key="1">
    <citation type="submission" date="2023-05" db="EMBL/GenBank/DDBJ databases">
        <title>Genome sequence of Pinibacter sp. MAH-24.</title>
        <authorList>
            <person name="Huq M.A."/>
        </authorList>
    </citation>
    <scope>NUCLEOTIDE SEQUENCE [LARGE SCALE GENOMIC DNA]</scope>
    <source>
        <strain evidence="5 6">MAH-24</strain>
    </source>
</reference>
<evidence type="ECO:0000313" key="5">
    <source>
        <dbReference type="EMBL" id="MDI3321420.1"/>
    </source>
</evidence>
<evidence type="ECO:0000313" key="6">
    <source>
        <dbReference type="Proteomes" id="UP001226434"/>
    </source>
</evidence>
<gene>
    <name evidence="5" type="primary">istB</name>
    <name evidence="5" type="ORF">QJ048_16615</name>
</gene>
<dbReference type="InterPro" id="IPR003593">
    <property type="entry name" value="AAA+_ATPase"/>
</dbReference>
<dbReference type="CDD" id="cd00009">
    <property type="entry name" value="AAA"/>
    <property type="match status" value="1"/>
</dbReference>
<sequence>MNTTQTLDQMQQLRLSGMHHAYRSQLELPIDQQLDGHDMVAHLLQSEALHRSNEKTACYLKLAKLRLPACIEQVECSAARNLTKQQLASLIEGRYLRQGENILITGATGCGKSYLACALGHQACLQGHKTIYLNMNRLIEKITLARLDGSYIKLLNQLERQTLIILDDFGLQPLTQDIRLTLLQLLEDRYGKKSIIVTSQLPVAQWYEFINDPTLADAIMDRMTANANRIELKGESLRKRKK</sequence>
<dbReference type="InterPro" id="IPR047661">
    <property type="entry name" value="IstB"/>
</dbReference>
<dbReference type="InterPro" id="IPR027417">
    <property type="entry name" value="P-loop_NTPase"/>
</dbReference>
<keyword evidence="6" id="KW-1185">Reference proteome</keyword>
<evidence type="ECO:0000256" key="3">
    <source>
        <dbReference type="ARBA" id="ARBA00022840"/>
    </source>
</evidence>
<proteinExistence type="inferred from homology"/>
<evidence type="ECO:0000256" key="1">
    <source>
        <dbReference type="ARBA" id="ARBA00008059"/>
    </source>
</evidence>
<dbReference type="PANTHER" id="PTHR30050:SF4">
    <property type="entry name" value="ATP-BINDING PROTEIN RV3427C IN INSERTION SEQUENCE-RELATED"/>
    <property type="match status" value="1"/>
</dbReference>
<dbReference type="RefSeq" id="WP_282335530.1">
    <property type="nucleotide sequence ID" value="NZ_JASBRG010000007.1"/>
</dbReference>
<dbReference type="SUPFAM" id="SSF52540">
    <property type="entry name" value="P-loop containing nucleoside triphosphate hydrolases"/>
    <property type="match status" value="1"/>
</dbReference>
<dbReference type="PIRSF" id="PIRSF003073">
    <property type="entry name" value="DNAC_TnpB_IstB"/>
    <property type="match status" value="1"/>
</dbReference>
<comment type="caution">
    <text evidence="5">The sequence shown here is derived from an EMBL/GenBank/DDBJ whole genome shotgun (WGS) entry which is preliminary data.</text>
</comment>
<organism evidence="5 6">
    <name type="scientific">Pinibacter soli</name>
    <dbReference type="NCBI Taxonomy" id="3044211"/>
    <lineage>
        <taxon>Bacteria</taxon>
        <taxon>Pseudomonadati</taxon>
        <taxon>Bacteroidota</taxon>
        <taxon>Chitinophagia</taxon>
        <taxon>Chitinophagales</taxon>
        <taxon>Chitinophagaceae</taxon>
        <taxon>Pinibacter</taxon>
    </lineage>
</organism>
<dbReference type="EMBL" id="JASBRG010000007">
    <property type="protein sequence ID" value="MDI3321420.1"/>
    <property type="molecule type" value="Genomic_DNA"/>
</dbReference>
<dbReference type="Gene3D" id="3.40.50.300">
    <property type="entry name" value="P-loop containing nucleotide triphosphate hydrolases"/>
    <property type="match status" value="1"/>
</dbReference>
<dbReference type="InterPro" id="IPR028350">
    <property type="entry name" value="DNAC/IstB-like"/>
</dbReference>
<comment type="similarity">
    <text evidence="1">Belongs to the IS21/IS1162 putative ATP-binding protein family.</text>
</comment>
<dbReference type="InterPro" id="IPR002611">
    <property type="entry name" value="IstB_ATP-bd"/>
</dbReference>
<feature type="domain" description="AAA+ ATPase" evidence="4">
    <location>
        <begin position="98"/>
        <end position="231"/>
    </location>
</feature>
<dbReference type="Pfam" id="PF01695">
    <property type="entry name" value="IstB_IS21"/>
    <property type="match status" value="1"/>
</dbReference>
<dbReference type="PANTHER" id="PTHR30050">
    <property type="entry name" value="CHROMOSOMAL REPLICATION INITIATOR PROTEIN DNAA"/>
    <property type="match status" value="1"/>
</dbReference>
<dbReference type="Proteomes" id="UP001226434">
    <property type="component" value="Unassembled WGS sequence"/>
</dbReference>